<dbReference type="GO" id="GO:0055085">
    <property type="term" value="P:transmembrane transport"/>
    <property type="evidence" value="ECO:0007669"/>
    <property type="project" value="InterPro"/>
</dbReference>
<accession>F8K214</accession>
<feature type="transmembrane region" description="Helical" evidence="7">
    <location>
        <begin position="176"/>
        <end position="198"/>
    </location>
</feature>
<accession>G8WW48</accession>
<dbReference type="SUPFAM" id="SSF160964">
    <property type="entry name" value="MalF N-terminal region-like"/>
    <property type="match status" value="1"/>
</dbReference>
<dbReference type="PANTHER" id="PTHR43227:SF7">
    <property type="entry name" value="ARABINOOLIGOSACCHARIDES TRANSPORT SYSTEM PERMEASE PROTEIN ARAP"/>
    <property type="match status" value="1"/>
</dbReference>
<dbReference type="SUPFAM" id="SSF161098">
    <property type="entry name" value="MetI-like"/>
    <property type="match status" value="1"/>
</dbReference>
<dbReference type="RefSeq" id="WP_014142094.1">
    <property type="nucleotide sequence ID" value="NC_016111.1"/>
</dbReference>
<dbReference type="InterPro" id="IPR000515">
    <property type="entry name" value="MetI-like"/>
</dbReference>
<protein>
    <submittedName>
        <fullName evidence="9">Maltose permease</fullName>
    </submittedName>
</protein>
<dbReference type="PANTHER" id="PTHR43227">
    <property type="entry name" value="BLL4140 PROTEIN"/>
    <property type="match status" value="1"/>
</dbReference>
<sequence>MRSLKSLRRSWDRHWYAWAMVAPVVVVIAVLVLYPLGYGAYLSLTNANETNVAKDIGVNHVPATFHFVGLDNYWQVLSGGDGDFYARLEWTLIWTVACVVCHYCLGLGLALLLNRPVKFRLLYRIALILPWAVPSFIGVFAWRLMFNTQFGVFNSLITHLGLPAQDWLGTSLAQKFAVVIVNVWAGVPFMMVALLGGLQAVPGELYEAAEMDGASPWQRFRDVTLPGLRPVSNTVILLGVIWTFNQFNIIFLLLGRNTSGDTDILVTYAYRRAFSGVSDYSGAATYGMVILSLLLAFSTFYRRHQLKTEQA</sequence>
<dbReference type="KEGG" id="scy:SCATT_13330"/>
<dbReference type="OrthoDB" id="34224at2"/>
<dbReference type="KEGG" id="sct:SCAT_1336"/>
<evidence type="ECO:0000256" key="4">
    <source>
        <dbReference type="ARBA" id="ARBA00022692"/>
    </source>
</evidence>
<keyword evidence="3" id="KW-1003">Cell membrane</keyword>
<keyword evidence="2 7" id="KW-0813">Transport</keyword>
<evidence type="ECO:0000256" key="3">
    <source>
        <dbReference type="ARBA" id="ARBA00022475"/>
    </source>
</evidence>
<feature type="transmembrane region" description="Helical" evidence="7">
    <location>
        <begin position="15"/>
        <end position="36"/>
    </location>
</feature>
<evidence type="ECO:0000256" key="5">
    <source>
        <dbReference type="ARBA" id="ARBA00022989"/>
    </source>
</evidence>
<feature type="transmembrane region" description="Helical" evidence="7">
    <location>
        <begin position="283"/>
        <end position="301"/>
    </location>
</feature>
<gene>
    <name evidence="9" type="ordered locus">SCATT_13330</name>
</gene>
<dbReference type="CDD" id="cd06261">
    <property type="entry name" value="TM_PBP2"/>
    <property type="match status" value="1"/>
</dbReference>
<organism evidence="9 10">
    <name type="scientific">Streptantibioticus cattleyicolor (strain ATCC 35852 / DSM 46488 / JCM 4925 / NBRC 14057 / NRRL 8057)</name>
    <name type="common">Streptomyces cattleya</name>
    <dbReference type="NCBI Taxonomy" id="1003195"/>
    <lineage>
        <taxon>Bacteria</taxon>
        <taxon>Bacillati</taxon>
        <taxon>Actinomycetota</taxon>
        <taxon>Actinomycetes</taxon>
        <taxon>Kitasatosporales</taxon>
        <taxon>Streptomycetaceae</taxon>
        <taxon>Streptantibioticus</taxon>
    </lineage>
</organism>
<evidence type="ECO:0000259" key="8">
    <source>
        <dbReference type="PROSITE" id="PS50928"/>
    </source>
</evidence>
<dbReference type="InterPro" id="IPR035906">
    <property type="entry name" value="MetI-like_sf"/>
</dbReference>
<feature type="transmembrane region" description="Helical" evidence="7">
    <location>
        <begin position="92"/>
        <end position="113"/>
    </location>
</feature>
<dbReference type="Proteomes" id="UP000007842">
    <property type="component" value="Chromosome"/>
</dbReference>
<reference evidence="10" key="1">
    <citation type="submission" date="2011-12" db="EMBL/GenBank/DDBJ databases">
        <title>Complete genome sequence of Streptomyces cattleya strain DSM 46488.</title>
        <authorList>
            <person name="Ou H.-Y."/>
            <person name="Li P."/>
            <person name="Zhao C."/>
            <person name="O'Hagan D."/>
            <person name="Deng Z."/>
        </authorList>
    </citation>
    <scope>NUCLEOTIDE SEQUENCE [LARGE SCALE GENOMIC DNA]</scope>
    <source>
        <strain evidence="10">ATCC 35852 / DSM 46488 / JCM 4925 / NBRC 14057 / NRRL 8057</strain>
    </source>
</reference>
<feature type="domain" description="ABC transmembrane type-1" evidence="8">
    <location>
        <begin position="88"/>
        <end position="301"/>
    </location>
</feature>
<dbReference type="PATRIC" id="fig|1003195.11.peg.2916"/>
<dbReference type="EMBL" id="CP003219">
    <property type="protein sequence ID" value="AEW93704.1"/>
    <property type="molecule type" value="Genomic_DNA"/>
</dbReference>
<dbReference type="eggNOG" id="COG1175">
    <property type="taxonomic scope" value="Bacteria"/>
</dbReference>
<evidence type="ECO:0000256" key="7">
    <source>
        <dbReference type="RuleBase" id="RU363032"/>
    </source>
</evidence>
<dbReference type="InterPro" id="IPR050809">
    <property type="entry name" value="UgpAE/MalFG_permease"/>
</dbReference>
<name>F8K214_STREN</name>
<dbReference type="Gene3D" id="1.10.3720.10">
    <property type="entry name" value="MetI-like"/>
    <property type="match status" value="1"/>
</dbReference>
<keyword evidence="6 7" id="KW-0472">Membrane</keyword>
<comment type="similarity">
    <text evidence="7">Belongs to the binding-protein-dependent transport system permease family.</text>
</comment>
<evidence type="ECO:0000313" key="10">
    <source>
        <dbReference type="Proteomes" id="UP000007842"/>
    </source>
</evidence>
<feature type="transmembrane region" description="Helical" evidence="7">
    <location>
        <begin position="125"/>
        <end position="145"/>
    </location>
</feature>
<dbReference type="AlphaFoldDB" id="F8K214"/>
<evidence type="ECO:0000256" key="1">
    <source>
        <dbReference type="ARBA" id="ARBA00004651"/>
    </source>
</evidence>
<comment type="subcellular location">
    <subcellularLocation>
        <location evidence="1 7">Cell membrane</location>
        <topology evidence="1 7">Multi-pass membrane protein</topology>
    </subcellularLocation>
</comment>
<keyword evidence="5 7" id="KW-1133">Transmembrane helix</keyword>
<keyword evidence="4 7" id="KW-0812">Transmembrane</keyword>
<evidence type="ECO:0000256" key="6">
    <source>
        <dbReference type="ARBA" id="ARBA00023136"/>
    </source>
</evidence>
<evidence type="ECO:0000313" key="9">
    <source>
        <dbReference type="EMBL" id="AEW93704.1"/>
    </source>
</evidence>
<keyword evidence="10" id="KW-1185">Reference proteome</keyword>
<dbReference type="PROSITE" id="PS50928">
    <property type="entry name" value="ABC_TM1"/>
    <property type="match status" value="1"/>
</dbReference>
<dbReference type="STRING" id="1003195.SCATT_13330"/>
<dbReference type="HOGENOM" id="CLU_016047_0_3_11"/>
<dbReference type="GO" id="GO:0005886">
    <property type="term" value="C:plasma membrane"/>
    <property type="evidence" value="ECO:0007669"/>
    <property type="project" value="UniProtKB-SubCell"/>
</dbReference>
<dbReference type="Pfam" id="PF00528">
    <property type="entry name" value="BPD_transp_1"/>
    <property type="match status" value="1"/>
</dbReference>
<evidence type="ECO:0000256" key="2">
    <source>
        <dbReference type="ARBA" id="ARBA00022448"/>
    </source>
</evidence>
<feature type="transmembrane region" description="Helical" evidence="7">
    <location>
        <begin position="235"/>
        <end position="255"/>
    </location>
</feature>
<proteinExistence type="inferred from homology"/>